<reference evidence="2 3" key="1">
    <citation type="journal article" date="2011" name="J. Gen. Appl. Microbiol.">
        <title>Draft genome sequencing of the enigmatic basidiomycete Mixia osmundae.</title>
        <authorList>
            <person name="Nishida H."/>
            <person name="Nagatsuka Y."/>
            <person name="Sugiyama J."/>
        </authorList>
    </citation>
    <scope>NUCLEOTIDE SEQUENCE [LARGE SCALE GENOMIC DNA]</scope>
    <source>
        <strain evidence="3">CBS 9802 / IAM 14324 / JCM 22182 / KY 12970</strain>
    </source>
</reference>
<gene>
    <name evidence="2" type="primary">Mo04359</name>
    <name evidence="2" type="ORF">E5Q_04359</name>
</gene>
<feature type="compositionally biased region" description="Polar residues" evidence="1">
    <location>
        <begin position="29"/>
        <end position="62"/>
    </location>
</feature>
<reference evidence="2 3" key="2">
    <citation type="journal article" date="2012" name="Open Biol.">
        <title>Characteristics of nucleosomes and linker DNA regions on the genome of the basidiomycete Mixia osmundae revealed by mono- and dinucleosome mapping.</title>
        <authorList>
            <person name="Nishida H."/>
            <person name="Kondo S."/>
            <person name="Matsumoto T."/>
            <person name="Suzuki Y."/>
            <person name="Yoshikawa H."/>
            <person name="Taylor T.D."/>
            <person name="Sugiyama J."/>
        </authorList>
    </citation>
    <scope>NUCLEOTIDE SEQUENCE [LARGE SCALE GENOMIC DNA]</scope>
    <source>
        <strain evidence="3">CBS 9802 / IAM 14324 / JCM 22182 / KY 12970</strain>
    </source>
</reference>
<evidence type="ECO:0000256" key="1">
    <source>
        <dbReference type="SAM" id="MobiDB-lite"/>
    </source>
</evidence>
<dbReference type="RefSeq" id="XP_014564681.1">
    <property type="nucleotide sequence ID" value="XM_014709195.1"/>
</dbReference>
<organism evidence="2 3">
    <name type="scientific">Mixia osmundae (strain CBS 9802 / IAM 14324 / JCM 22182 / KY 12970)</name>
    <dbReference type="NCBI Taxonomy" id="764103"/>
    <lineage>
        <taxon>Eukaryota</taxon>
        <taxon>Fungi</taxon>
        <taxon>Dikarya</taxon>
        <taxon>Basidiomycota</taxon>
        <taxon>Pucciniomycotina</taxon>
        <taxon>Mixiomycetes</taxon>
        <taxon>Mixiales</taxon>
        <taxon>Mixiaceae</taxon>
        <taxon>Mixia</taxon>
    </lineage>
</organism>
<dbReference type="EMBL" id="BABT02000133">
    <property type="protein sequence ID" value="GAA97681.1"/>
    <property type="molecule type" value="Genomic_DNA"/>
</dbReference>
<protein>
    <submittedName>
        <fullName evidence="2">Uncharacterized protein</fullName>
    </submittedName>
</protein>
<keyword evidence="3" id="KW-1185">Reference proteome</keyword>
<accession>G7E4C1</accession>
<sequence>MATASATRAKTAEDQETRLSRQEAAMATVSEQLTRLTDLVTQLTTSPPVPSTQGPSEQQQRTPLPAPSVKPNVVVESKSKSAPYNRRPAGVPGSVPMPLLAKVVSFQLEFGELVLLAGASANRGCAKKKSGGALVPLQALMGAMSTYFVAMADFYPKHALSIMKGQAVLANWLWALHGMGVTDTALSEFIELQFAGKQAKMATGAMDTWQIEDPLSAQIITARLVAERSTARGETAKSIESAELRDDSRAAPQFVRQCFEERDRGRCGKSNCAYRHQHKD</sequence>
<evidence type="ECO:0000313" key="2">
    <source>
        <dbReference type="EMBL" id="GAA97681.1"/>
    </source>
</evidence>
<dbReference type="InParanoid" id="G7E4C1"/>
<feature type="region of interest" description="Disordered" evidence="1">
    <location>
        <begin position="1"/>
        <end position="89"/>
    </location>
</feature>
<evidence type="ECO:0000313" key="3">
    <source>
        <dbReference type="Proteomes" id="UP000009131"/>
    </source>
</evidence>
<comment type="caution">
    <text evidence="2">The sequence shown here is derived from an EMBL/GenBank/DDBJ whole genome shotgun (WGS) entry which is preliminary data.</text>
</comment>
<proteinExistence type="predicted"/>
<feature type="compositionally biased region" description="Basic and acidic residues" evidence="1">
    <location>
        <begin position="10"/>
        <end position="21"/>
    </location>
</feature>
<dbReference type="Proteomes" id="UP000009131">
    <property type="component" value="Unassembled WGS sequence"/>
</dbReference>
<name>G7E4C1_MIXOS</name>
<dbReference type="RefSeq" id="XP_014564858.1">
    <property type="nucleotide sequence ID" value="XM_014709372.1"/>
</dbReference>
<dbReference type="HOGENOM" id="CLU_994286_0_0_1"/>
<dbReference type="AlphaFoldDB" id="G7E4C1"/>